<dbReference type="InterPro" id="IPR035992">
    <property type="entry name" value="Ricin_B-like_lectins"/>
</dbReference>
<reference evidence="2 4" key="1">
    <citation type="submission" date="2016-09" db="EMBL/GenBank/DDBJ databases">
        <title>Couchioplanes caeruleus draft genome sequence.</title>
        <authorList>
            <person name="Sheehan J."/>
            <person name="Caffrey P."/>
        </authorList>
    </citation>
    <scope>NUCLEOTIDE SEQUENCE [LARGE SCALE GENOMIC DNA]</scope>
    <source>
        <strain evidence="2 4">DSM 43634</strain>
    </source>
</reference>
<sequence length="167" mass="18107">MLTGPAAATPAPGPIPRTVERAQASAFAGIQLRNANSNLCLVSRAGSGERPVVQSTCANPPTYWADQYWEYIYPDRLNNPGYVRVRNVALGLCLTARGAAETAAVTTTCGSGWAWPDQIWRLTYVPRWNADRIQNLSSGNCLAARGSGESLAVVTTCNDGWIDQHWR</sequence>
<dbReference type="Pfam" id="PF00652">
    <property type="entry name" value="Ricin_B_lectin"/>
    <property type="match status" value="1"/>
</dbReference>
<accession>A0A1K0FF60</accession>
<keyword evidence="4" id="KW-1185">Reference proteome</keyword>
<dbReference type="SUPFAM" id="SSF50370">
    <property type="entry name" value="Ricin B-like lectins"/>
    <property type="match status" value="1"/>
</dbReference>
<dbReference type="AlphaFoldDB" id="A0A1K0FF60"/>
<organism evidence="2 4">
    <name type="scientific">Couchioplanes caeruleus subsp. caeruleus</name>
    <dbReference type="NCBI Taxonomy" id="56427"/>
    <lineage>
        <taxon>Bacteria</taxon>
        <taxon>Bacillati</taxon>
        <taxon>Actinomycetota</taxon>
        <taxon>Actinomycetes</taxon>
        <taxon>Micromonosporales</taxon>
        <taxon>Micromonosporaceae</taxon>
        <taxon>Couchioplanes</taxon>
    </lineage>
</organism>
<dbReference type="Proteomes" id="UP000182486">
    <property type="component" value="Unassembled WGS sequence"/>
</dbReference>
<evidence type="ECO:0000313" key="3">
    <source>
        <dbReference type="EMBL" id="OJF11377.1"/>
    </source>
</evidence>
<dbReference type="PROSITE" id="PS50231">
    <property type="entry name" value="RICIN_B_LECTIN"/>
    <property type="match status" value="1"/>
</dbReference>
<dbReference type="EMBL" id="MEIA01000350">
    <property type="protein sequence ID" value="OJF11377.1"/>
    <property type="molecule type" value="Genomic_DNA"/>
</dbReference>
<evidence type="ECO:0000313" key="4">
    <source>
        <dbReference type="Proteomes" id="UP000182486"/>
    </source>
</evidence>
<dbReference type="InterPro" id="IPR000772">
    <property type="entry name" value="Ricin_B_lectin"/>
</dbReference>
<evidence type="ECO:0000259" key="1">
    <source>
        <dbReference type="Pfam" id="PF00652"/>
    </source>
</evidence>
<evidence type="ECO:0000313" key="2">
    <source>
        <dbReference type="EMBL" id="OJF11376.1"/>
    </source>
</evidence>
<gene>
    <name evidence="2" type="ORF">BG844_26685</name>
    <name evidence="3" type="ORF">BG844_26690</name>
</gene>
<proteinExistence type="predicted"/>
<comment type="caution">
    <text evidence="2">The sequence shown here is derived from an EMBL/GenBank/DDBJ whole genome shotgun (WGS) entry which is preliminary data.</text>
</comment>
<dbReference type="CDD" id="cd00161">
    <property type="entry name" value="beta-trefoil_Ricin-like"/>
    <property type="match status" value="1"/>
</dbReference>
<protein>
    <recommendedName>
        <fullName evidence="1">Ricin B lectin domain-containing protein</fullName>
    </recommendedName>
</protein>
<name>A0A1K0FF60_9ACTN</name>
<feature type="domain" description="Ricin B lectin" evidence="1">
    <location>
        <begin position="30"/>
        <end position="166"/>
    </location>
</feature>
<dbReference type="EMBL" id="MEIA01000350">
    <property type="protein sequence ID" value="OJF11376.1"/>
    <property type="molecule type" value="Genomic_DNA"/>
</dbReference>
<dbReference type="Gene3D" id="2.80.10.50">
    <property type="match status" value="1"/>
</dbReference>